<feature type="transmembrane region" description="Helical" evidence="1">
    <location>
        <begin position="12"/>
        <end position="31"/>
    </location>
</feature>
<keyword evidence="1" id="KW-0472">Membrane</keyword>
<keyword evidence="1" id="KW-1133">Transmembrane helix</keyword>
<evidence type="ECO:0000313" key="2">
    <source>
        <dbReference type="EMBL" id="KKM87016.1"/>
    </source>
</evidence>
<keyword evidence="1" id="KW-0812">Transmembrane</keyword>
<dbReference type="AlphaFoldDB" id="A0A0F9LIM4"/>
<protein>
    <submittedName>
        <fullName evidence="2">Uncharacterized protein</fullName>
    </submittedName>
</protein>
<sequence length="62" mass="6530">MSLDDLGGLLDGAGPYMGAAIFMGFVQLAVIGKIQVKEWRIPLTVASVLFQMLALGAGMFAQ</sequence>
<reference evidence="2" key="1">
    <citation type="journal article" date="2015" name="Nature">
        <title>Complex archaea that bridge the gap between prokaryotes and eukaryotes.</title>
        <authorList>
            <person name="Spang A."/>
            <person name="Saw J.H."/>
            <person name="Jorgensen S.L."/>
            <person name="Zaremba-Niedzwiedzka K."/>
            <person name="Martijn J."/>
            <person name="Lind A.E."/>
            <person name="van Eijk R."/>
            <person name="Schleper C."/>
            <person name="Guy L."/>
            <person name="Ettema T.J."/>
        </authorList>
    </citation>
    <scope>NUCLEOTIDE SEQUENCE</scope>
</reference>
<organism evidence="2">
    <name type="scientific">marine sediment metagenome</name>
    <dbReference type="NCBI Taxonomy" id="412755"/>
    <lineage>
        <taxon>unclassified sequences</taxon>
        <taxon>metagenomes</taxon>
        <taxon>ecological metagenomes</taxon>
    </lineage>
</organism>
<proteinExistence type="predicted"/>
<feature type="transmembrane region" description="Helical" evidence="1">
    <location>
        <begin position="43"/>
        <end position="61"/>
    </location>
</feature>
<comment type="caution">
    <text evidence="2">The sequence shown here is derived from an EMBL/GenBank/DDBJ whole genome shotgun (WGS) entry which is preliminary data.</text>
</comment>
<accession>A0A0F9LIM4</accession>
<evidence type="ECO:0000256" key="1">
    <source>
        <dbReference type="SAM" id="Phobius"/>
    </source>
</evidence>
<gene>
    <name evidence="2" type="ORF">LCGC14_1273200</name>
</gene>
<dbReference type="EMBL" id="LAZR01007166">
    <property type="protein sequence ID" value="KKM87016.1"/>
    <property type="molecule type" value="Genomic_DNA"/>
</dbReference>
<name>A0A0F9LIM4_9ZZZZ</name>